<evidence type="ECO:0000313" key="2">
    <source>
        <dbReference type="Proteomes" id="UP000228767"/>
    </source>
</evidence>
<dbReference type="AlphaFoldDB" id="A0A2H0RFD1"/>
<organism evidence="1 2">
    <name type="scientific">Candidatus Vogelbacteria bacterium CG10_big_fil_rev_8_21_14_0_10_51_16</name>
    <dbReference type="NCBI Taxonomy" id="1975045"/>
    <lineage>
        <taxon>Bacteria</taxon>
        <taxon>Candidatus Vogeliibacteriota</taxon>
    </lineage>
</organism>
<gene>
    <name evidence="1" type="ORF">COV10_00445</name>
</gene>
<evidence type="ECO:0000313" key="1">
    <source>
        <dbReference type="EMBL" id="PIR45252.1"/>
    </source>
</evidence>
<dbReference type="Proteomes" id="UP000228767">
    <property type="component" value="Unassembled WGS sequence"/>
</dbReference>
<accession>A0A2H0RFD1</accession>
<dbReference type="EMBL" id="PCYI01000002">
    <property type="protein sequence ID" value="PIR45252.1"/>
    <property type="molecule type" value="Genomic_DNA"/>
</dbReference>
<reference evidence="1 2" key="1">
    <citation type="submission" date="2017-09" db="EMBL/GenBank/DDBJ databases">
        <title>Depth-based differentiation of microbial function through sediment-hosted aquifers and enrichment of novel symbionts in the deep terrestrial subsurface.</title>
        <authorList>
            <person name="Probst A.J."/>
            <person name="Ladd B."/>
            <person name="Jarett J.K."/>
            <person name="Geller-Mcgrath D.E."/>
            <person name="Sieber C.M."/>
            <person name="Emerson J.B."/>
            <person name="Anantharaman K."/>
            <person name="Thomas B.C."/>
            <person name="Malmstrom R."/>
            <person name="Stieglmeier M."/>
            <person name="Klingl A."/>
            <person name="Woyke T."/>
            <person name="Ryan C.M."/>
            <person name="Banfield J.F."/>
        </authorList>
    </citation>
    <scope>NUCLEOTIDE SEQUENCE [LARGE SCALE GENOMIC DNA]</scope>
    <source>
        <strain evidence="1">CG10_big_fil_rev_8_21_14_0_10_51_16</strain>
    </source>
</reference>
<proteinExistence type="predicted"/>
<name>A0A2H0RFD1_9BACT</name>
<protein>
    <submittedName>
        <fullName evidence="1">Uncharacterized protein</fullName>
    </submittedName>
</protein>
<sequence>MRLIRDQFAIGGEDLDSDGFAVTNCRPWDDAEVLRRIVHAPKPKDRGVLATRRSGGGIVDIPEFPPFIYDPGGLAKHQCTHRLQAFEQTLVERLCMPKLEHFQETLQLHCDSVGHD</sequence>
<comment type="caution">
    <text evidence="1">The sequence shown here is derived from an EMBL/GenBank/DDBJ whole genome shotgun (WGS) entry which is preliminary data.</text>
</comment>